<feature type="region of interest" description="Disordered" evidence="1">
    <location>
        <begin position="82"/>
        <end position="106"/>
    </location>
</feature>
<evidence type="ECO:0000256" key="1">
    <source>
        <dbReference type="SAM" id="MobiDB-lite"/>
    </source>
</evidence>
<comment type="caution">
    <text evidence="3">The sequence shown here is derived from an EMBL/GenBank/DDBJ whole genome shotgun (WGS) entry which is preliminary data.</text>
</comment>
<organism evidence="3 4">
    <name type="scientific">Sphingosinicella soli</name>
    <dbReference type="NCBI Taxonomy" id="333708"/>
    <lineage>
        <taxon>Bacteria</taxon>
        <taxon>Pseudomonadati</taxon>
        <taxon>Pseudomonadota</taxon>
        <taxon>Alphaproteobacteria</taxon>
        <taxon>Sphingomonadales</taxon>
        <taxon>Sphingosinicellaceae</taxon>
        <taxon>Sphingosinicella</taxon>
    </lineage>
</organism>
<evidence type="ECO:0000313" key="3">
    <source>
        <dbReference type="EMBL" id="MBB4631555.1"/>
    </source>
</evidence>
<accession>A0A7W7B036</accession>
<dbReference type="AlphaFoldDB" id="A0A7W7B036"/>
<feature type="compositionally biased region" description="Low complexity" evidence="1">
    <location>
        <begin position="348"/>
        <end position="359"/>
    </location>
</feature>
<evidence type="ECO:0000313" key="4">
    <source>
        <dbReference type="Proteomes" id="UP000566324"/>
    </source>
</evidence>
<keyword evidence="2" id="KW-0812">Transmembrane</keyword>
<dbReference type="RefSeq" id="WP_184066459.1">
    <property type="nucleotide sequence ID" value="NZ_JACHNZ010000010.1"/>
</dbReference>
<name>A0A7W7B036_9SPHN</name>
<proteinExistence type="predicted"/>
<reference evidence="3 4" key="1">
    <citation type="submission" date="2020-08" db="EMBL/GenBank/DDBJ databases">
        <title>Genomic Encyclopedia of Type Strains, Phase IV (KMG-IV): sequencing the most valuable type-strain genomes for metagenomic binning, comparative biology and taxonomic classification.</title>
        <authorList>
            <person name="Goeker M."/>
        </authorList>
    </citation>
    <scope>NUCLEOTIDE SEQUENCE [LARGE SCALE GENOMIC DNA]</scope>
    <source>
        <strain evidence="3 4">DSM 17328</strain>
    </source>
</reference>
<feature type="region of interest" description="Disordered" evidence="1">
    <location>
        <begin position="339"/>
        <end position="359"/>
    </location>
</feature>
<dbReference type="EMBL" id="JACHNZ010000010">
    <property type="protein sequence ID" value="MBB4631555.1"/>
    <property type="molecule type" value="Genomic_DNA"/>
</dbReference>
<sequence>MIDDETRETHRPRSAVPWVVAAALVLFAAGLLLSPWFETNVRTRLPGALQRPDVVSLAARMEREAGTISALESRVTALERRPAQAPPLGDVDATPPALNDPIPLALGTGPGSERLARLEARIEALDRGQAQASTRLDNISAELAGFNVKIEQIGGNASRSIAAAAASAEKARGVLLVTAARRAAEQGQSLAVLAPALRRHFAAADAEAVERLLTASPETPTLAVLRRRFDEIRPQLSESAAPERTATLWEQFKSGVAGLVHIREKGTAAARNANDARLADMATRISQGDVAGALLTLQRLPARTQQLARQWRISAQAYANTHGALQQLEASVLLEDTDLPLTAPPNAPANAQQATTQSL</sequence>
<dbReference type="Proteomes" id="UP000566324">
    <property type="component" value="Unassembled WGS sequence"/>
</dbReference>
<keyword evidence="2" id="KW-0472">Membrane</keyword>
<feature type="transmembrane region" description="Helical" evidence="2">
    <location>
        <begin position="15"/>
        <end position="37"/>
    </location>
</feature>
<evidence type="ECO:0000256" key="2">
    <source>
        <dbReference type="SAM" id="Phobius"/>
    </source>
</evidence>
<keyword evidence="4" id="KW-1185">Reference proteome</keyword>
<keyword evidence="2" id="KW-1133">Transmembrane helix</keyword>
<gene>
    <name evidence="3" type="ORF">GGQ98_001167</name>
</gene>
<protein>
    <submittedName>
        <fullName evidence="3">BMFP domain-containing protein YqiC</fullName>
    </submittedName>
</protein>